<proteinExistence type="predicted"/>
<dbReference type="Pfam" id="PF02620">
    <property type="entry name" value="YceD"/>
    <property type="match status" value="1"/>
</dbReference>
<evidence type="ECO:0000313" key="1">
    <source>
        <dbReference type="EMBL" id="CRH05318.1"/>
    </source>
</evidence>
<organism evidence="1">
    <name type="scientific">Magnetococcus massalia (strain MO-1)</name>
    <dbReference type="NCBI Taxonomy" id="451514"/>
    <lineage>
        <taxon>Bacteria</taxon>
        <taxon>Pseudomonadati</taxon>
        <taxon>Pseudomonadota</taxon>
        <taxon>Magnetococcia</taxon>
        <taxon>Magnetococcales</taxon>
        <taxon>Magnetococcaceae</taxon>
        <taxon>Magnetococcus</taxon>
    </lineage>
</organism>
<gene>
    <name evidence="1" type="ORF">MAGMO_1124</name>
</gene>
<evidence type="ECO:0008006" key="2">
    <source>
        <dbReference type="Google" id="ProtNLM"/>
    </source>
</evidence>
<dbReference type="AlphaFoldDB" id="A0A1S7LFL8"/>
<name>A0A1S7LFL8_MAGMO</name>
<dbReference type="PANTHER" id="PTHR34374:SF1">
    <property type="entry name" value="LARGE RIBOSOMAL RNA SUBUNIT ACCUMULATION PROTEIN YCED HOMOLOG 1, CHLOROPLASTIC"/>
    <property type="match status" value="1"/>
</dbReference>
<reference evidence="1" key="1">
    <citation type="submission" date="2015-04" db="EMBL/GenBank/DDBJ databases">
        <authorList>
            <person name="Syromyatnikov M.Y."/>
            <person name="Popov V.N."/>
        </authorList>
    </citation>
    <scope>NUCLEOTIDE SEQUENCE</scope>
    <source>
        <strain evidence="1">MO-1</strain>
    </source>
</reference>
<protein>
    <recommendedName>
        <fullName evidence="2">DUF177 domain-containing protein</fullName>
    </recommendedName>
</protein>
<sequence length="181" mass="19558">MNSTKNLSGIKLPLSAAGHQPKHYVGFVPAQLLEGVVETKGVEKVADAQVDVTATMERGQLKVKGYVEAGVSLTCSRCLKVYDLTLSGQVSRSYSEGGDPLNQSMGELEVVEELVYLEEEPFTVPPMVDEELQLKLPMLPLCSEACKGLCPRCGVDLNKQGCSCETGHEESPFAALKQLKI</sequence>
<dbReference type="EMBL" id="LO017727">
    <property type="protein sequence ID" value="CRH05318.1"/>
    <property type="molecule type" value="Genomic_DNA"/>
</dbReference>
<accession>A0A1S7LFL8</accession>
<dbReference type="InterPro" id="IPR003772">
    <property type="entry name" value="YceD"/>
</dbReference>
<dbReference type="PANTHER" id="PTHR34374">
    <property type="entry name" value="LARGE RIBOSOMAL RNA SUBUNIT ACCUMULATION PROTEIN YCED HOMOLOG 1, CHLOROPLASTIC"/>
    <property type="match status" value="1"/>
</dbReference>